<evidence type="ECO:0000313" key="5">
    <source>
        <dbReference type="Proteomes" id="UP001174694"/>
    </source>
</evidence>
<dbReference type="PROSITE" id="PS51471">
    <property type="entry name" value="FE2OG_OXY"/>
    <property type="match status" value="1"/>
</dbReference>
<dbReference type="EMBL" id="JANBVO010000001">
    <property type="protein sequence ID" value="KAJ9157398.1"/>
    <property type="molecule type" value="Genomic_DNA"/>
</dbReference>
<dbReference type="AlphaFoldDB" id="A0AA38RSN5"/>
<evidence type="ECO:0000313" key="4">
    <source>
        <dbReference type="EMBL" id="KAJ9157398.1"/>
    </source>
</evidence>
<dbReference type="InterPro" id="IPR026992">
    <property type="entry name" value="DIOX_N"/>
</dbReference>
<evidence type="ECO:0000259" key="3">
    <source>
        <dbReference type="PROSITE" id="PS51471"/>
    </source>
</evidence>
<evidence type="ECO:0000256" key="1">
    <source>
        <dbReference type="ARBA" id="ARBA00008056"/>
    </source>
</evidence>
<dbReference type="SUPFAM" id="SSF51197">
    <property type="entry name" value="Clavaminate synthase-like"/>
    <property type="match status" value="1"/>
</dbReference>
<comment type="similarity">
    <text evidence="1 2">Belongs to the iron/ascorbate-dependent oxidoreductase family.</text>
</comment>
<keyword evidence="2" id="KW-0408">Iron</keyword>
<dbReference type="Proteomes" id="UP001174694">
    <property type="component" value="Unassembled WGS sequence"/>
</dbReference>
<comment type="caution">
    <text evidence="4">The sequence shown here is derived from an EMBL/GenBank/DDBJ whole genome shotgun (WGS) entry which is preliminary data.</text>
</comment>
<name>A0AA38RSN5_9PEZI</name>
<feature type="domain" description="Fe2OG dioxygenase" evidence="3">
    <location>
        <begin position="223"/>
        <end position="326"/>
    </location>
</feature>
<dbReference type="InterPro" id="IPR027443">
    <property type="entry name" value="IPNS-like_sf"/>
</dbReference>
<dbReference type="Pfam" id="PF14226">
    <property type="entry name" value="DIOX_N"/>
    <property type="match status" value="1"/>
</dbReference>
<dbReference type="Gene3D" id="2.60.120.330">
    <property type="entry name" value="B-lactam Antibiotic, Isopenicillin N Synthase, Chain"/>
    <property type="match status" value="1"/>
</dbReference>
<gene>
    <name evidence="4" type="ORF">NKR23_g382</name>
</gene>
<dbReference type="GO" id="GO:0044283">
    <property type="term" value="P:small molecule biosynthetic process"/>
    <property type="evidence" value="ECO:0007669"/>
    <property type="project" value="UniProtKB-ARBA"/>
</dbReference>
<proteinExistence type="inferred from homology"/>
<dbReference type="PRINTS" id="PR00682">
    <property type="entry name" value="IPNSYNTHASE"/>
</dbReference>
<evidence type="ECO:0000256" key="2">
    <source>
        <dbReference type="RuleBase" id="RU003682"/>
    </source>
</evidence>
<dbReference type="InterPro" id="IPR044861">
    <property type="entry name" value="IPNS-like_FE2OG_OXY"/>
</dbReference>
<accession>A0AA38RSN5</accession>
<keyword evidence="2" id="KW-0479">Metal-binding</keyword>
<dbReference type="GO" id="GO:0016491">
    <property type="term" value="F:oxidoreductase activity"/>
    <property type="evidence" value="ECO:0007669"/>
    <property type="project" value="UniProtKB-KW"/>
</dbReference>
<keyword evidence="2" id="KW-0560">Oxidoreductase</keyword>
<sequence>MPHSVTTVLSPADAPMEGVAGVIDGKLVLSQGISRTLRAGGVSGNFDKIPIIDLSPLTSGTATPADMDRLIEELRDACMRAGFFVIKNHGIDWAIVERAFEGLKQFFELPAEKKMKVHQSLSSSFMGYEEPYYTNVDRLKKGDLKESMTTGYEPELDPEGAGYQPEILYRKNQWPDDEDAPLFKPAMREYRAACLGLMRKLTRTMAKVIGIDEKFFDKKFTYPVAGIRGLYYPPQDPDDDDSTGLGAHTDVQFMTMIAQDPYDVESLEVLNAAGRWIRPKLEPKTFVVNLGDMMARLTNDVYQSTVHRVRNRTGRQRYSLPFFFGLNNDELVSPLPQFITPESPVSEGYERGMTAYEHYNRRMQRAHHKHPTATGKWEPGLPKGMTKVDGVVVEGM</sequence>
<dbReference type="Pfam" id="PF03171">
    <property type="entry name" value="2OG-FeII_Oxy"/>
    <property type="match status" value="1"/>
</dbReference>
<dbReference type="InterPro" id="IPR050231">
    <property type="entry name" value="Iron_ascorbate_oxido_reductase"/>
</dbReference>
<dbReference type="PANTHER" id="PTHR47990">
    <property type="entry name" value="2-OXOGLUTARATE (2OG) AND FE(II)-DEPENDENT OXYGENASE SUPERFAMILY PROTEIN-RELATED"/>
    <property type="match status" value="1"/>
</dbReference>
<dbReference type="GO" id="GO:0046872">
    <property type="term" value="F:metal ion binding"/>
    <property type="evidence" value="ECO:0007669"/>
    <property type="project" value="UniProtKB-KW"/>
</dbReference>
<reference evidence="4" key="1">
    <citation type="submission" date="2022-07" db="EMBL/GenBank/DDBJ databases">
        <title>Fungi with potential for degradation of polypropylene.</title>
        <authorList>
            <person name="Gostincar C."/>
        </authorList>
    </citation>
    <scope>NUCLEOTIDE SEQUENCE</scope>
    <source>
        <strain evidence="4">EXF-13308</strain>
    </source>
</reference>
<protein>
    <submittedName>
        <fullName evidence="4">Clavaminate synthase-like protein</fullName>
    </submittedName>
</protein>
<keyword evidence="5" id="KW-1185">Reference proteome</keyword>
<dbReference type="InterPro" id="IPR005123">
    <property type="entry name" value="Oxoglu/Fe-dep_dioxygenase_dom"/>
</dbReference>
<organism evidence="4 5">
    <name type="scientific">Pleurostoma richardsiae</name>
    <dbReference type="NCBI Taxonomy" id="41990"/>
    <lineage>
        <taxon>Eukaryota</taxon>
        <taxon>Fungi</taxon>
        <taxon>Dikarya</taxon>
        <taxon>Ascomycota</taxon>
        <taxon>Pezizomycotina</taxon>
        <taxon>Sordariomycetes</taxon>
        <taxon>Sordariomycetidae</taxon>
        <taxon>Calosphaeriales</taxon>
        <taxon>Pleurostomataceae</taxon>
        <taxon>Pleurostoma</taxon>
    </lineage>
</organism>